<keyword evidence="1" id="KW-0812">Transmembrane</keyword>
<name>A0ABN3CZT6_9ACTN</name>
<gene>
    <name evidence="2" type="ORF">GCM10009850_102930</name>
</gene>
<dbReference type="EMBL" id="BAAAQX010000044">
    <property type="protein sequence ID" value="GAA2214827.1"/>
    <property type="molecule type" value="Genomic_DNA"/>
</dbReference>
<evidence type="ECO:0000313" key="3">
    <source>
        <dbReference type="Proteomes" id="UP001499843"/>
    </source>
</evidence>
<dbReference type="Proteomes" id="UP001499843">
    <property type="component" value="Unassembled WGS sequence"/>
</dbReference>
<sequence length="55" mass="5779">MLTTQAGLPLSPAFVIMGTAVTGIVAAWGLPDSRRIRLEPVDSSIRQQREAAATG</sequence>
<dbReference type="RefSeq" id="WP_344493027.1">
    <property type="nucleotide sequence ID" value="NZ_BAAAQX010000044.1"/>
</dbReference>
<accession>A0ABN3CZT6</accession>
<keyword evidence="1" id="KW-0472">Membrane</keyword>
<evidence type="ECO:0000256" key="1">
    <source>
        <dbReference type="SAM" id="Phobius"/>
    </source>
</evidence>
<keyword evidence="1" id="KW-1133">Transmembrane helix</keyword>
<evidence type="ECO:0000313" key="2">
    <source>
        <dbReference type="EMBL" id="GAA2214827.1"/>
    </source>
</evidence>
<organism evidence="2 3">
    <name type="scientific">Nonomuraea monospora</name>
    <dbReference type="NCBI Taxonomy" id="568818"/>
    <lineage>
        <taxon>Bacteria</taxon>
        <taxon>Bacillati</taxon>
        <taxon>Actinomycetota</taxon>
        <taxon>Actinomycetes</taxon>
        <taxon>Streptosporangiales</taxon>
        <taxon>Streptosporangiaceae</taxon>
        <taxon>Nonomuraea</taxon>
    </lineage>
</organism>
<comment type="caution">
    <text evidence="2">The sequence shown here is derived from an EMBL/GenBank/DDBJ whole genome shotgun (WGS) entry which is preliminary data.</text>
</comment>
<keyword evidence="3" id="KW-1185">Reference proteome</keyword>
<proteinExistence type="predicted"/>
<feature type="transmembrane region" description="Helical" evidence="1">
    <location>
        <begin position="12"/>
        <end position="30"/>
    </location>
</feature>
<protein>
    <submittedName>
        <fullName evidence="2">Uncharacterized protein</fullName>
    </submittedName>
</protein>
<reference evidence="2 3" key="1">
    <citation type="journal article" date="2019" name="Int. J. Syst. Evol. Microbiol.">
        <title>The Global Catalogue of Microorganisms (GCM) 10K type strain sequencing project: providing services to taxonomists for standard genome sequencing and annotation.</title>
        <authorList>
            <consortium name="The Broad Institute Genomics Platform"/>
            <consortium name="The Broad Institute Genome Sequencing Center for Infectious Disease"/>
            <person name="Wu L."/>
            <person name="Ma J."/>
        </authorList>
    </citation>
    <scope>NUCLEOTIDE SEQUENCE [LARGE SCALE GENOMIC DNA]</scope>
    <source>
        <strain evidence="2 3">JCM 16114</strain>
    </source>
</reference>